<name>A0A1S1X5R5_9NEIS</name>
<evidence type="ECO:0000313" key="1">
    <source>
        <dbReference type="EMBL" id="OHX14799.1"/>
    </source>
</evidence>
<dbReference type="InterPro" id="IPR029052">
    <property type="entry name" value="Metallo-depent_PP-like"/>
</dbReference>
<evidence type="ECO:0000313" key="2">
    <source>
        <dbReference type="Proteomes" id="UP000180088"/>
    </source>
</evidence>
<organism evidence="1 2">
    <name type="scientific">Chromobacterium sphagni</name>
    <dbReference type="NCBI Taxonomy" id="1903179"/>
    <lineage>
        <taxon>Bacteria</taxon>
        <taxon>Pseudomonadati</taxon>
        <taxon>Pseudomonadota</taxon>
        <taxon>Betaproteobacteria</taxon>
        <taxon>Neisseriales</taxon>
        <taxon>Chromobacteriaceae</taxon>
        <taxon>Chromobacterium</taxon>
    </lineage>
</organism>
<dbReference type="STRING" id="1903179.BI347_15765"/>
<dbReference type="Proteomes" id="UP000180088">
    <property type="component" value="Unassembled WGS sequence"/>
</dbReference>
<protein>
    <submittedName>
        <fullName evidence="1">Uncharacterized protein</fullName>
    </submittedName>
</protein>
<gene>
    <name evidence="1" type="ORF">BI347_15765</name>
</gene>
<dbReference type="RefSeq" id="WP_071116291.1">
    <property type="nucleotide sequence ID" value="NZ_MKCS01000001.1"/>
</dbReference>
<dbReference type="AlphaFoldDB" id="A0A1S1X5R5"/>
<accession>A0A1S1X5R5</accession>
<comment type="caution">
    <text evidence="1">The sequence shown here is derived from an EMBL/GenBank/DDBJ whole genome shotgun (WGS) entry which is preliminary data.</text>
</comment>
<sequence length="111" mass="12569">MLFINGRGMTAEEPAETRYAVGSNVGSSLRELQSWTLIRIIVAERQRCQIEPALQVLRACMASWIAARPAIPFLPWFSMRVLHTSDWHLGQNFIGQTGQAEHQTFLVWSIA</sequence>
<dbReference type="EMBL" id="MKCS01000001">
    <property type="protein sequence ID" value="OHX14799.1"/>
    <property type="molecule type" value="Genomic_DNA"/>
</dbReference>
<proteinExistence type="predicted"/>
<reference evidence="1 2" key="1">
    <citation type="submission" date="2016-09" db="EMBL/GenBank/DDBJ databases">
        <title>Chromobacterium muskegensis sp. nov., an insecticidal bacterium isolated from Sphagnum bogs.</title>
        <authorList>
            <person name="Sparks M.E."/>
            <person name="Blackburn M.B."/>
            <person name="Gundersen-Rindal D.E."/>
            <person name="Mitchell A."/>
            <person name="Farrar R."/>
            <person name="Kuhar D."/>
        </authorList>
    </citation>
    <scope>NUCLEOTIDE SEQUENCE [LARGE SCALE GENOMIC DNA]</scope>
    <source>
        <strain evidence="1 2">37-2</strain>
    </source>
</reference>
<dbReference type="Gene3D" id="3.60.21.10">
    <property type="match status" value="1"/>
</dbReference>